<dbReference type="Pfam" id="PF00990">
    <property type="entry name" value="GGDEF"/>
    <property type="match status" value="1"/>
</dbReference>
<dbReference type="InterPro" id="IPR000014">
    <property type="entry name" value="PAS"/>
</dbReference>
<dbReference type="CDD" id="cd00130">
    <property type="entry name" value="PAS"/>
    <property type="match status" value="1"/>
</dbReference>
<evidence type="ECO:0000313" key="5">
    <source>
        <dbReference type="EMBL" id="GAA3923601.1"/>
    </source>
</evidence>
<feature type="domain" description="PAC" evidence="2">
    <location>
        <begin position="378"/>
        <end position="429"/>
    </location>
</feature>
<dbReference type="EMBL" id="BAAAZU010000006">
    <property type="protein sequence ID" value="GAA3923601.1"/>
    <property type="molecule type" value="Genomic_DNA"/>
</dbReference>
<dbReference type="Pfam" id="PF00563">
    <property type="entry name" value="EAL"/>
    <property type="match status" value="1"/>
</dbReference>
<evidence type="ECO:0000259" key="4">
    <source>
        <dbReference type="PROSITE" id="PS50887"/>
    </source>
</evidence>
<dbReference type="PROSITE" id="PS50883">
    <property type="entry name" value="EAL"/>
    <property type="match status" value="1"/>
</dbReference>
<dbReference type="Gene3D" id="3.30.450.20">
    <property type="entry name" value="PAS domain"/>
    <property type="match status" value="3"/>
</dbReference>
<dbReference type="Proteomes" id="UP001501727">
    <property type="component" value="Unassembled WGS sequence"/>
</dbReference>
<reference evidence="6" key="1">
    <citation type="journal article" date="2019" name="Int. J. Syst. Evol. Microbiol.">
        <title>The Global Catalogue of Microorganisms (GCM) 10K type strain sequencing project: providing services to taxonomists for standard genome sequencing and annotation.</title>
        <authorList>
            <consortium name="The Broad Institute Genomics Platform"/>
            <consortium name="The Broad Institute Genome Sequencing Center for Infectious Disease"/>
            <person name="Wu L."/>
            <person name="Ma J."/>
        </authorList>
    </citation>
    <scope>NUCLEOTIDE SEQUENCE [LARGE SCALE GENOMIC DNA]</scope>
    <source>
        <strain evidence="6">JCM 16916</strain>
    </source>
</reference>
<dbReference type="SUPFAM" id="SSF55073">
    <property type="entry name" value="Nucleotide cyclase"/>
    <property type="match status" value="1"/>
</dbReference>
<dbReference type="InterPro" id="IPR035919">
    <property type="entry name" value="EAL_sf"/>
</dbReference>
<dbReference type="PROSITE" id="PS50113">
    <property type="entry name" value="PAC"/>
    <property type="match status" value="2"/>
</dbReference>
<dbReference type="PROSITE" id="PS50112">
    <property type="entry name" value="PAS"/>
    <property type="match status" value="2"/>
</dbReference>
<dbReference type="SUPFAM" id="SSF141868">
    <property type="entry name" value="EAL domain-like"/>
    <property type="match status" value="1"/>
</dbReference>
<dbReference type="InterPro" id="IPR000160">
    <property type="entry name" value="GGDEF_dom"/>
</dbReference>
<evidence type="ECO:0000259" key="1">
    <source>
        <dbReference type="PROSITE" id="PS50112"/>
    </source>
</evidence>
<dbReference type="RefSeq" id="WP_344759520.1">
    <property type="nucleotide sequence ID" value="NZ_BAAAZU010000006.1"/>
</dbReference>
<dbReference type="NCBIfam" id="TIGR00254">
    <property type="entry name" value="GGDEF"/>
    <property type="match status" value="1"/>
</dbReference>
<dbReference type="InterPro" id="IPR035965">
    <property type="entry name" value="PAS-like_dom_sf"/>
</dbReference>
<dbReference type="Pfam" id="PF13426">
    <property type="entry name" value="PAS_9"/>
    <property type="match status" value="1"/>
</dbReference>
<dbReference type="SMART" id="SM00052">
    <property type="entry name" value="EAL"/>
    <property type="match status" value="1"/>
</dbReference>
<dbReference type="PANTHER" id="PTHR44757:SF2">
    <property type="entry name" value="BIOFILM ARCHITECTURE MAINTENANCE PROTEIN MBAA"/>
    <property type="match status" value="1"/>
</dbReference>
<sequence>MSTGRQLPEETSRLSANDGTAQIARALDAACRDLRIPAEVRALLAEARDALRAASSDAETARLRYHALFDAVPDPVSILDERGIVLDLNKAGMAAYRRPREEIIGQPIEVLNPELPKGHLGPVWDTINRGRTYVIEVTNMRADGTRFPVEVHSAGFEHDGRKCLVAVARDLSSRREAELRYRELMEVIDKGIVVQDEQLNFVYGNSAALRLLGVDSGHSLEEAMQPEHWMIVREDGTVMPEAEYPTVRAIRGGRIIESTLLGLYHRGRRQLSWLSTTVVPQFAADADRPHQVLSMFSDVTALKRDSALFDRVQSLAHIGGWEWDCTSDLLYLTDESARILAQDRAPATMPEMVDCLAPACRLRLRAALDRTIADGRGFDLELQGARADGHAFWVRAIGGAVPGDPATSRLTGTLQDITELKHGEETLRVQARSDPLTGLMNRDAILGEISARLADPGQARVAVLYIDLDRFKVVNDVLGHGAGDELLTNAAHRIVRAVGTEGLIARFGGDEFLVVCNTEDDEHRPERLADAILDAFGDSFRFEKEEFAITASIGIAHAPAHGDRPQVLIHNADAAMYDSKRRIRNGWQMFTPALAQSQQDRLRVETHLRRAADNNEFHLVYQPQVDLRHGRIVAAEALIRWENRQLGEMRPDHFIGHAETTGDIVRIGSWVLREACRQAAEWRDAGLGIVRVAVNVSYRQFLGDDLADTVHGVLEEFGLPGTALELEFTERVLIEDAPDTLRTFARLREQGVVLTIDDFGEGYSALNYLRRLPIHGLKLSQLFMEGVPDNKSDVAVCQAVAGIARSLGLALVAEGVESEQQRRFLLELGVPVGQGFLFAPGLRPEEFARRLADDAVATV</sequence>
<dbReference type="CDD" id="cd01949">
    <property type="entry name" value="GGDEF"/>
    <property type="match status" value="1"/>
</dbReference>
<dbReference type="Gene3D" id="3.20.20.450">
    <property type="entry name" value="EAL domain"/>
    <property type="match status" value="1"/>
</dbReference>
<dbReference type="SMART" id="SM00091">
    <property type="entry name" value="PAS"/>
    <property type="match status" value="3"/>
</dbReference>
<proteinExistence type="predicted"/>
<dbReference type="InterPro" id="IPR043128">
    <property type="entry name" value="Rev_trsase/Diguanyl_cyclase"/>
</dbReference>
<name>A0ABP7MI01_9GAMM</name>
<evidence type="ECO:0000259" key="3">
    <source>
        <dbReference type="PROSITE" id="PS50883"/>
    </source>
</evidence>
<dbReference type="SMART" id="SM00267">
    <property type="entry name" value="GGDEF"/>
    <property type="match status" value="1"/>
</dbReference>
<dbReference type="NCBIfam" id="TIGR00229">
    <property type="entry name" value="sensory_box"/>
    <property type="match status" value="1"/>
</dbReference>
<feature type="domain" description="PAC" evidence="2">
    <location>
        <begin position="133"/>
        <end position="183"/>
    </location>
</feature>
<organism evidence="5 6">
    <name type="scientific">Luteimonas lutimaris</name>
    <dbReference type="NCBI Taxonomy" id="698645"/>
    <lineage>
        <taxon>Bacteria</taxon>
        <taxon>Pseudomonadati</taxon>
        <taxon>Pseudomonadota</taxon>
        <taxon>Gammaproteobacteria</taxon>
        <taxon>Lysobacterales</taxon>
        <taxon>Lysobacteraceae</taxon>
        <taxon>Luteimonas</taxon>
    </lineage>
</organism>
<dbReference type="SMART" id="SM00086">
    <property type="entry name" value="PAC"/>
    <property type="match status" value="3"/>
</dbReference>
<dbReference type="CDD" id="cd01948">
    <property type="entry name" value="EAL"/>
    <property type="match status" value="1"/>
</dbReference>
<dbReference type="InterPro" id="IPR001633">
    <property type="entry name" value="EAL_dom"/>
</dbReference>
<dbReference type="SUPFAM" id="SSF55785">
    <property type="entry name" value="PYP-like sensor domain (PAS domain)"/>
    <property type="match status" value="3"/>
</dbReference>
<feature type="domain" description="PAS" evidence="1">
    <location>
        <begin position="177"/>
        <end position="213"/>
    </location>
</feature>
<evidence type="ECO:0008006" key="7">
    <source>
        <dbReference type="Google" id="ProtNLM"/>
    </source>
</evidence>
<dbReference type="InterPro" id="IPR029787">
    <property type="entry name" value="Nucleotide_cyclase"/>
</dbReference>
<dbReference type="Gene3D" id="3.30.70.270">
    <property type="match status" value="1"/>
</dbReference>
<comment type="caution">
    <text evidence="5">The sequence shown here is derived from an EMBL/GenBank/DDBJ whole genome shotgun (WGS) entry which is preliminary data.</text>
</comment>
<feature type="domain" description="PAS" evidence="1">
    <location>
        <begin position="61"/>
        <end position="114"/>
    </location>
</feature>
<dbReference type="Pfam" id="PF13188">
    <property type="entry name" value="PAS_8"/>
    <property type="match status" value="1"/>
</dbReference>
<feature type="domain" description="GGDEF" evidence="4">
    <location>
        <begin position="459"/>
        <end position="592"/>
    </location>
</feature>
<protein>
    <recommendedName>
        <fullName evidence="7">EAL domain-containing protein</fullName>
    </recommendedName>
</protein>
<evidence type="ECO:0000313" key="6">
    <source>
        <dbReference type="Proteomes" id="UP001501727"/>
    </source>
</evidence>
<evidence type="ECO:0000259" key="2">
    <source>
        <dbReference type="PROSITE" id="PS50113"/>
    </source>
</evidence>
<dbReference type="InterPro" id="IPR001610">
    <property type="entry name" value="PAC"/>
</dbReference>
<feature type="domain" description="EAL" evidence="3">
    <location>
        <begin position="601"/>
        <end position="855"/>
    </location>
</feature>
<gene>
    <name evidence="5" type="ORF">GCM10022229_16880</name>
</gene>
<dbReference type="PROSITE" id="PS50887">
    <property type="entry name" value="GGDEF"/>
    <property type="match status" value="1"/>
</dbReference>
<accession>A0ABP7MI01</accession>
<dbReference type="InterPro" id="IPR052155">
    <property type="entry name" value="Biofilm_reg_signaling"/>
</dbReference>
<dbReference type="InterPro" id="IPR000700">
    <property type="entry name" value="PAS-assoc_C"/>
</dbReference>
<dbReference type="PANTHER" id="PTHR44757">
    <property type="entry name" value="DIGUANYLATE CYCLASE DGCP"/>
    <property type="match status" value="1"/>
</dbReference>
<keyword evidence="6" id="KW-1185">Reference proteome</keyword>